<evidence type="ECO:0000313" key="2">
    <source>
        <dbReference type="Proteomes" id="UP000247810"/>
    </source>
</evidence>
<name>A0A319E1T3_9EURO</name>
<gene>
    <name evidence="1" type="ORF">BO71DRAFT_395913</name>
</gene>
<reference evidence="1 2" key="1">
    <citation type="submission" date="2018-02" db="EMBL/GenBank/DDBJ databases">
        <title>The genomes of Aspergillus section Nigri reveals drivers in fungal speciation.</title>
        <authorList>
            <consortium name="DOE Joint Genome Institute"/>
            <person name="Vesth T.C."/>
            <person name="Nybo J."/>
            <person name="Theobald S."/>
            <person name="Brandl J."/>
            <person name="Frisvad J.C."/>
            <person name="Nielsen K.F."/>
            <person name="Lyhne E.K."/>
            <person name="Kogle M.E."/>
            <person name="Kuo A."/>
            <person name="Riley R."/>
            <person name="Clum A."/>
            <person name="Nolan M."/>
            <person name="Lipzen A."/>
            <person name="Salamov A."/>
            <person name="Henrissat B."/>
            <person name="Wiebenga A."/>
            <person name="De vries R.P."/>
            <person name="Grigoriev I.V."/>
            <person name="Mortensen U.H."/>
            <person name="Andersen M.R."/>
            <person name="Baker S.E."/>
        </authorList>
    </citation>
    <scope>NUCLEOTIDE SEQUENCE [LARGE SCALE GENOMIC DNA]</scope>
    <source>
        <strain evidence="1 2">CBS 707.79</strain>
    </source>
</reference>
<dbReference type="VEuPathDB" id="FungiDB:BO71DRAFT_395913"/>
<dbReference type="OrthoDB" id="5238363at2759"/>
<accession>A0A319E1T3</accession>
<dbReference type="Proteomes" id="UP000247810">
    <property type="component" value="Unassembled WGS sequence"/>
</dbReference>
<keyword evidence="2" id="KW-1185">Reference proteome</keyword>
<dbReference type="EMBL" id="KZ825821">
    <property type="protein sequence ID" value="PYH97663.1"/>
    <property type="molecule type" value="Genomic_DNA"/>
</dbReference>
<dbReference type="AlphaFoldDB" id="A0A319E1T3"/>
<organism evidence="1 2">
    <name type="scientific">Aspergillus ellipticus CBS 707.79</name>
    <dbReference type="NCBI Taxonomy" id="1448320"/>
    <lineage>
        <taxon>Eukaryota</taxon>
        <taxon>Fungi</taxon>
        <taxon>Dikarya</taxon>
        <taxon>Ascomycota</taxon>
        <taxon>Pezizomycotina</taxon>
        <taxon>Eurotiomycetes</taxon>
        <taxon>Eurotiomycetidae</taxon>
        <taxon>Eurotiales</taxon>
        <taxon>Aspergillaceae</taxon>
        <taxon>Aspergillus</taxon>
        <taxon>Aspergillus subgen. Circumdati</taxon>
    </lineage>
</organism>
<evidence type="ECO:0000313" key="1">
    <source>
        <dbReference type="EMBL" id="PYH97663.1"/>
    </source>
</evidence>
<sequence>MGSIVHASKSFMLRYSPINKPSPIANRYLLSNNNCLQPKIAHMYATRDKNSLWWKTSASQLTSYRRVIRSWGSRRARVTFRKALQEQGFDEEGRRIELENQDGKQNNRKNLSGSLEVILRAHVIEEQFDVLQKDMQAGVRSLLTHIKHLEANPELTKVTKKNVRREHRANKTNKVKVVKDKVRRIASTGR</sequence>
<protein>
    <submittedName>
        <fullName evidence="1">Uncharacterized protein</fullName>
    </submittedName>
</protein>
<proteinExistence type="predicted"/>